<dbReference type="Proteomes" id="UP000245609">
    <property type="component" value="Unassembled WGS sequence"/>
</dbReference>
<dbReference type="Pfam" id="PF00784">
    <property type="entry name" value="MyTH4"/>
    <property type="match status" value="1"/>
</dbReference>
<evidence type="ECO:0008006" key="7">
    <source>
        <dbReference type="Google" id="ProtNLM"/>
    </source>
</evidence>
<evidence type="ECO:0000259" key="2">
    <source>
        <dbReference type="PROSITE" id="PS50020"/>
    </source>
</evidence>
<feature type="compositionally biased region" description="Polar residues" evidence="1">
    <location>
        <begin position="216"/>
        <end position="225"/>
    </location>
</feature>
<evidence type="ECO:0000259" key="3">
    <source>
        <dbReference type="PROSITE" id="PS50238"/>
    </source>
</evidence>
<comment type="caution">
    <text evidence="5">The sequence shown here is derived from an EMBL/GenBank/DDBJ whole genome shotgun (WGS) entry which is preliminary data.</text>
</comment>
<dbReference type="GO" id="GO:0005096">
    <property type="term" value="F:GTPase activator activity"/>
    <property type="evidence" value="ECO:0007669"/>
    <property type="project" value="TreeGrafter"/>
</dbReference>
<feature type="region of interest" description="Disordered" evidence="1">
    <location>
        <begin position="248"/>
        <end position="285"/>
    </location>
</feature>
<dbReference type="STRING" id="133381.A0A2T9Z992"/>
<dbReference type="InterPro" id="IPR000857">
    <property type="entry name" value="MyTH4_dom"/>
</dbReference>
<dbReference type="PROSITE" id="PS50020">
    <property type="entry name" value="WW_DOMAIN_2"/>
    <property type="match status" value="1"/>
</dbReference>
<name>A0A2T9Z992_9FUNG</name>
<organism evidence="5 6">
    <name type="scientific">Smittium megazygosporum</name>
    <dbReference type="NCBI Taxonomy" id="133381"/>
    <lineage>
        <taxon>Eukaryota</taxon>
        <taxon>Fungi</taxon>
        <taxon>Fungi incertae sedis</taxon>
        <taxon>Zoopagomycota</taxon>
        <taxon>Kickxellomycotina</taxon>
        <taxon>Harpellomycetes</taxon>
        <taxon>Harpellales</taxon>
        <taxon>Legeriomycetaceae</taxon>
        <taxon>Smittium</taxon>
    </lineage>
</organism>
<dbReference type="SMART" id="SM00324">
    <property type="entry name" value="RhoGAP"/>
    <property type="match status" value="1"/>
</dbReference>
<evidence type="ECO:0000259" key="4">
    <source>
        <dbReference type="PROSITE" id="PS51016"/>
    </source>
</evidence>
<dbReference type="EMBL" id="MBFS01001315">
    <property type="protein sequence ID" value="PVV01168.1"/>
    <property type="molecule type" value="Genomic_DNA"/>
</dbReference>
<dbReference type="PROSITE" id="PS51016">
    <property type="entry name" value="MYTH4"/>
    <property type="match status" value="1"/>
</dbReference>
<dbReference type="InterPro" id="IPR000198">
    <property type="entry name" value="RhoGAP_dom"/>
</dbReference>
<dbReference type="PROSITE" id="PS50238">
    <property type="entry name" value="RHOGAP"/>
    <property type="match status" value="1"/>
</dbReference>
<dbReference type="InterPro" id="IPR001202">
    <property type="entry name" value="WW_dom"/>
</dbReference>
<dbReference type="SMART" id="SM00139">
    <property type="entry name" value="MyTH4"/>
    <property type="match status" value="1"/>
</dbReference>
<feature type="region of interest" description="Disordered" evidence="1">
    <location>
        <begin position="110"/>
        <end position="153"/>
    </location>
</feature>
<evidence type="ECO:0000256" key="1">
    <source>
        <dbReference type="SAM" id="MobiDB-lite"/>
    </source>
</evidence>
<dbReference type="PANTHER" id="PTHR45876">
    <property type="entry name" value="FI04035P"/>
    <property type="match status" value="1"/>
</dbReference>
<feature type="compositionally biased region" description="Polar residues" evidence="1">
    <location>
        <begin position="144"/>
        <end position="153"/>
    </location>
</feature>
<dbReference type="PANTHER" id="PTHR45876:SF8">
    <property type="entry name" value="FI04035P"/>
    <property type="match status" value="1"/>
</dbReference>
<proteinExistence type="predicted"/>
<dbReference type="GO" id="GO:0005737">
    <property type="term" value="C:cytoplasm"/>
    <property type="evidence" value="ECO:0007669"/>
    <property type="project" value="TreeGrafter"/>
</dbReference>
<dbReference type="OrthoDB" id="437889at2759"/>
<dbReference type="SUPFAM" id="SSF48350">
    <property type="entry name" value="GTPase activation domain, GAP"/>
    <property type="match status" value="1"/>
</dbReference>
<dbReference type="Gene3D" id="1.25.40.530">
    <property type="entry name" value="MyTH4 domain"/>
    <property type="match status" value="1"/>
</dbReference>
<evidence type="ECO:0000313" key="5">
    <source>
        <dbReference type="EMBL" id="PVV01168.1"/>
    </source>
</evidence>
<dbReference type="InterPro" id="IPR008936">
    <property type="entry name" value="Rho_GTPase_activation_prot"/>
</dbReference>
<dbReference type="AlphaFoldDB" id="A0A2T9Z992"/>
<dbReference type="InterPro" id="IPR038185">
    <property type="entry name" value="MyTH4_dom_sf"/>
</dbReference>
<dbReference type="GO" id="GO:0007165">
    <property type="term" value="P:signal transduction"/>
    <property type="evidence" value="ECO:0007669"/>
    <property type="project" value="InterPro"/>
</dbReference>
<feature type="compositionally biased region" description="Basic and acidic residues" evidence="1">
    <location>
        <begin position="272"/>
        <end position="284"/>
    </location>
</feature>
<dbReference type="Pfam" id="PF00620">
    <property type="entry name" value="RhoGAP"/>
    <property type="match status" value="1"/>
</dbReference>
<reference evidence="5 6" key="1">
    <citation type="journal article" date="2018" name="MBio">
        <title>Comparative Genomics Reveals the Core Gene Toolbox for the Fungus-Insect Symbiosis.</title>
        <authorList>
            <person name="Wang Y."/>
            <person name="Stata M."/>
            <person name="Wang W."/>
            <person name="Stajich J.E."/>
            <person name="White M.M."/>
            <person name="Moncalvo J.M."/>
        </authorList>
    </citation>
    <scope>NUCLEOTIDE SEQUENCE [LARGE SCALE GENOMIC DNA]</scope>
    <source>
        <strain evidence="5 6">SC-DP-2</strain>
    </source>
</reference>
<feature type="compositionally biased region" description="Polar residues" evidence="1">
    <location>
        <begin position="115"/>
        <end position="129"/>
    </location>
</feature>
<feature type="region of interest" description="Disordered" evidence="1">
    <location>
        <begin position="200"/>
        <end position="234"/>
    </location>
</feature>
<protein>
    <recommendedName>
        <fullName evidence="7">Rho-GAP domain-containing protein</fullName>
    </recommendedName>
</protein>
<feature type="domain" description="Rho-GAP" evidence="3">
    <location>
        <begin position="532"/>
        <end position="721"/>
    </location>
</feature>
<dbReference type="GO" id="GO:0005856">
    <property type="term" value="C:cytoskeleton"/>
    <property type="evidence" value="ECO:0007669"/>
    <property type="project" value="InterPro"/>
</dbReference>
<dbReference type="Gene3D" id="1.10.555.10">
    <property type="entry name" value="Rho GTPase activation protein"/>
    <property type="match status" value="1"/>
</dbReference>
<keyword evidence="6" id="KW-1185">Reference proteome</keyword>
<evidence type="ECO:0000313" key="6">
    <source>
        <dbReference type="Proteomes" id="UP000245609"/>
    </source>
</evidence>
<feature type="domain" description="MyTH4" evidence="4">
    <location>
        <begin position="360"/>
        <end position="521"/>
    </location>
</feature>
<accession>A0A2T9Z992</accession>
<feature type="domain" description="WW" evidence="2">
    <location>
        <begin position="74"/>
        <end position="101"/>
    </location>
</feature>
<sequence length="725" mass="82620">METKGKHSSTQSTLKGTKIIRNNPGAPDNNVRWATAIDTENNSVYYVDVNSGDCCNSKPDSGILLNNDPETVWWKVYDEETSLNFYYNPTSQETEWVPPEMAIIISASVDKSKDNSTNATKSRSANNVAKGQKSVGAKKEASHGHNSSWDSNLTKFEYINDQKNRSNEENDYFGFEPGRSIYDSPTKLSFDVDKELHNLSISNNKSTPPAPARLQGSKSGSPLSTEDNRLGPKDDATVLQIYREQKYPYKPSNLHQEEPNSQKEGIIQSDSLRSEEEEKDERSARQKLKSYYEFLNTESLEKLSNSVNSETTRNDGDICVRINEDPESYLKFEKFAKKNFVIPKRGIFRKRLTQKDLVSYTSEGIEYPLLDINKRLWKVALDSFYIIRSIMDAKVTVDYMYGIRLIQQLVNLCGSNPDIVDEVYCQICKQLVRNYNVLGLKRGWGLMSVMALSCCPKDAYPYIIDFILDQSIRMKKYCQNDQIYVDIFMEMSRTYYCLIRFSQIGNNRIRPLKREEIRLGTKISTRPPLFGAPLENVMLFPEFIDKNKQIPQILSTLVSSIKRLNGHQSEGLFRIPGNSDKVFLARLQFEAGQSALINENDVNVYASLLKEWLRELKFPLIDSGKYDQCISAPADVNNAHRIIGQLPPLYQRTSVYLLGFLNFLSLPENAEKSKMTVSNLAVVFSPCFLRCENEDLKSAFANTSSEQSFLETLIVNPVPEECLML</sequence>
<gene>
    <name evidence="5" type="ORF">BB560_004427</name>
</gene>